<dbReference type="SUPFAM" id="SSF56672">
    <property type="entry name" value="DNA/RNA polymerases"/>
    <property type="match status" value="1"/>
</dbReference>
<feature type="coiled-coil region" evidence="10">
    <location>
        <begin position="158"/>
        <end position="207"/>
    </location>
</feature>
<reference evidence="13" key="1">
    <citation type="submission" date="2020-11" db="EMBL/GenBank/DDBJ databases">
        <authorList>
            <person name="Whiteford S."/>
        </authorList>
    </citation>
    <scope>NUCLEOTIDE SEQUENCE</scope>
</reference>
<dbReference type="GO" id="GO:0016020">
    <property type="term" value="C:membrane"/>
    <property type="evidence" value="ECO:0007669"/>
    <property type="project" value="UniProtKB-SubCell"/>
</dbReference>
<feature type="domain" description="Reverse transcriptase" evidence="12">
    <location>
        <begin position="786"/>
        <end position="1048"/>
    </location>
</feature>
<keyword evidence="3" id="KW-0812">Transmembrane</keyword>
<dbReference type="InterPro" id="IPR005135">
    <property type="entry name" value="Endo/exonuclease/phosphatase"/>
</dbReference>
<name>A0A8S4F7M1_PLUXY</name>
<keyword evidence="7" id="KW-1133">Transmembrane helix</keyword>
<dbReference type="PROSITE" id="PS01359">
    <property type="entry name" value="ZF_PHD_1"/>
    <property type="match status" value="1"/>
</dbReference>
<dbReference type="InterPro" id="IPR011011">
    <property type="entry name" value="Znf_FYVE_PHD"/>
</dbReference>
<feature type="region of interest" description="Disordered" evidence="11">
    <location>
        <begin position="1857"/>
        <end position="1890"/>
    </location>
</feature>
<dbReference type="Gene3D" id="3.60.10.10">
    <property type="entry name" value="Endonuclease/exonuclease/phosphatase"/>
    <property type="match status" value="1"/>
</dbReference>
<keyword evidence="5" id="KW-0863">Zinc-finger</keyword>
<proteinExistence type="inferred from homology"/>
<dbReference type="SUPFAM" id="SSF56219">
    <property type="entry name" value="DNase I-like"/>
    <property type="match status" value="1"/>
</dbReference>
<dbReference type="Pfam" id="PF00078">
    <property type="entry name" value="RVT_1"/>
    <property type="match status" value="1"/>
</dbReference>
<evidence type="ECO:0000313" key="13">
    <source>
        <dbReference type="EMBL" id="CAG9123005.1"/>
    </source>
</evidence>
<evidence type="ECO:0000256" key="2">
    <source>
        <dbReference type="ARBA" id="ARBA00010170"/>
    </source>
</evidence>
<dbReference type="InterPro" id="IPR043502">
    <property type="entry name" value="DNA/RNA_pol_sf"/>
</dbReference>
<evidence type="ECO:0000256" key="8">
    <source>
        <dbReference type="ARBA" id="ARBA00023136"/>
    </source>
</evidence>
<evidence type="ECO:0000313" key="14">
    <source>
        <dbReference type="Proteomes" id="UP000653454"/>
    </source>
</evidence>
<dbReference type="PANTHER" id="PTHR12372:SF7">
    <property type="entry name" value="PROTEIN PECANEX"/>
    <property type="match status" value="1"/>
</dbReference>
<dbReference type="Pfam" id="PF05041">
    <property type="entry name" value="Pecanex_C"/>
    <property type="match status" value="1"/>
</dbReference>
<dbReference type="SUPFAM" id="SSF57903">
    <property type="entry name" value="FYVE/PHD zinc finger"/>
    <property type="match status" value="1"/>
</dbReference>
<dbReference type="InterPro" id="IPR036691">
    <property type="entry name" value="Endo/exonu/phosph_ase_sf"/>
</dbReference>
<feature type="region of interest" description="Disordered" evidence="11">
    <location>
        <begin position="2037"/>
        <end position="2057"/>
    </location>
</feature>
<dbReference type="InterPro" id="IPR013083">
    <property type="entry name" value="Znf_RING/FYVE/PHD"/>
</dbReference>
<gene>
    <name evidence="13" type="ORF">PLXY2_LOCUS7857</name>
</gene>
<evidence type="ECO:0000259" key="12">
    <source>
        <dbReference type="PROSITE" id="PS50878"/>
    </source>
</evidence>
<evidence type="ECO:0000256" key="5">
    <source>
        <dbReference type="ARBA" id="ARBA00022771"/>
    </source>
</evidence>
<feature type="compositionally biased region" description="Basic and acidic residues" evidence="11">
    <location>
        <begin position="1921"/>
        <end position="1951"/>
    </location>
</feature>
<comment type="similarity">
    <text evidence="2 9">Belongs to the pecanex family.</text>
</comment>
<dbReference type="GO" id="GO:0071897">
    <property type="term" value="P:DNA biosynthetic process"/>
    <property type="evidence" value="ECO:0007669"/>
    <property type="project" value="UniProtKB-ARBA"/>
</dbReference>
<dbReference type="InterPro" id="IPR039797">
    <property type="entry name" value="Pecanex"/>
</dbReference>
<dbReference type="InterPro" id="IPR019786">
    <property type="entry name" value="Zinc_finger_PHD-type_CS"/>
</dbReference>
<keyword evidence="10" id="KW-0175">Coiled coil</keyword>
<dbReference type="Gene3D" id="3.30.40.10">
    <property type="entry name" value="Zinc/RING finger domain, C3HC4 (zinc finger)"/>
    <property type="match status" value="1"/>
</dbReference>
<feature type="compositionally biased region" description="Basic and acidic residues" evidence="11">
    <location>
        <begin position="2047"/>
        <end position="2057"/>
    </location>
</feature>
<comment type="subcellular location">
    <subcellularLocation>
        <location evidence="1 9">Membrane</location>
        <topology evidence="1 9">Multi-pass membrane protein</topology>
    </subcellularLocation>
</comment>
<dbReference type="Proteomes" id="UP000653454">
    <property type="component" value="Unassembled WGS sequence"/>
</dbReference>
<keyword evidence="4" id="KW-0479">Metal-binding</keyword>
<accession>A0A8S4F7M1</accession>
<evidence type="ECO:0000256" key="9">
    <source>
        <dbReference type="RuleBase" id="RU367089"/>
    </source>
</evidence>
<dbReference type="PROSITE" id="PS50878">
    <property type="entry name" value="RT_POL"/>
    <property type="match status" value="1"/>
</dbReference>
<evidence type="ECO:0000256" key="6">
    <source>
        <dbReference type="ARBA" id="ARBA00022833"/>
    </source>
</evidence>
<dbReference type="PANTHER" id="PTHR12372">
    <property type="entry name" value="PECANEX"/>
    <property type="match status" value="1"/>
</dbReference>
<evidence type="ECO:0000256" key="11">
    <source>
        <dbReference type="SAM" id="MobiDB-lite"/>
    </source>
</evidence>
<dbReference type="EMBL" id="CAJHNJ030000028">
    <property type="protein sequence ID" value="CAG9123005.1"/>
    <property type="molecule type" value="Genomic_DNA"/>
</dbReference>
<comment type="caution">
    <text evidence="13">The sequence shown here is derived from an EMBL/GenBank/DDBJ whole genome shotgun (WGS) entry which is preliminary data.</text>
</comment>
<dbReference type="GO" id="GO:0003824">
    <property type="term" value="F:catalytic activity"/>
    <property type="evidence" value="ECO:0007669"/>
    <property type="project" value="InterPro"/>
</dbReference>
<keyword evidence="6" id="KW-0862">Zinc</keyword>
<dbReference type="GO" id="GO:0008270">
    <property type="term" value="F:zinc ion binding"/>
    <property type="evidence" value="ECO:0007669"/>
    <property type="project" value="UniProtKB-KW"/>
</dbReference>
<organism evidence="13 14">
    <name type="scientific">Plutella xylostella</name>
    <name type="common">Diamondback moth</name>
    <name type="synonym">Plutella maculipennis</name>
    <dbReference type="NCBI Taxonomy" id="51655"/>
    <lineage>
        <taxon>Eukaryota</taxon>
        <taxon>Metazoa</taxon>
        <taxon>Ecdysozoa</taxon>
        <taxon>Arthropoda</taxon>
        <taxon>Hexapoda</taxon>
        <taxon>Insecta</taxon>
        <taxon>Pterygota</taxon>
        <taxon>Neoptera</taxon>
        <taxon>Endopterygota</taxon>
        <taxon>Lepidoptera</taxon>
        <taxon>Glossata</taxon>
        <taxon>Ditrysia</taxon>
        <taxon>Yponomeutoidea</taxon>
        <taxon>Plutellidae</taxon>
        <taxon>Plutella</taxon>
    </lineage>
</organism>
<dbReference type="CDD" id="cd15489">
    <property type="entry name" value="PHD_SF"/>
    <property type="match status" value="1"/>
</dbReference>
<keyword evidence="8" id="KW-0472">Membrane</keyword>
<keyword evidence="14" id="KW-1185">Reference proteome</keyword>
<dbReference type="CDD" id="cd01650">
    <property type="entry name" value="RT_nLTR_like"/>
    <property type="match status" value="1"/>
</dbReference>
<dbReference type="GO" id="GO:0007029">
    <property type="term" value="P:endoplasmic reticulum organization"/>
    <property type="evidence" value="ECO:0007669"/>
    <property type="project" value="TreeGrafter"/>
</dbReference>
<evidence type="ECO:0000256" key="4">
    <source>
        <dbReference type="ARBA" id="ARBA00022723"/>
    </source>
</evidence>
<evidence type="ECO:0000256" key="1">
    <source>
        <dbReference type="ARBA" id="ARBA00004141"/>
    </source>
</evidence>
<protein>
    <recommendedName>
        <fullName evidence="9">Pecanex-like protein</fullName>
    </recommendedName>
</protein>
<sequence length="2227" mass="249941">MANKCTSCGKFHSSTDGVVCGICAGSFHRECAGLLEGVVVAADWACLNCKRKRRQSNYDDTPVKGAAAPYDARKQTVEMLSTSGEIKTTQQCDVGDEAVMNNTANNATLEFHVDLALEIRAFREELGSLKTHCSKEIKGVCGEFKELREEIFSFKAAIFACNSRLEDMEKRVEAMETNYASSKSPAIESLEQAIEDLKMELQDRDQDLLANDIQITHIPETKAENPLHLVKVIAVKLGMTLDERDIVSAVRVGALRPAAGAAEGAAAAAARARPLAVRLARRATRDELLRAMRVRRGLTTADMGLEGEPKRFYINERLTKLNRQLFGKARDLGSLGTGHDELTVTIHNSLADVVAINETWLRDGEEGRAPRVAGYRLRHVARPRRLRSRGGGVGFFVRQGLSARTLPHPPATTVEQMWIRLNVNGKKIIIGTAYRPDWVNVDLFLDAMTDSITSFKDYDRIVLLGDFNIDFSNYNCASFKSLENFLNTLNLTQHVQEPTHFTETSQTTIDLICTDAKVRDVNVIYKRPLGRHAFVTITLDIKKTKTKPRTITYRPIRDIDIEQFNKDLDLLDWDKINRLDDVSDMVRCLNQSIIGLFDLHAPEKTVIVRETPHPWITDNIRFMMQLRDDAYDEYRKTKTDSKRQYYKDLKHQVNVALYFEKKVFFERNINNNAHDSKTLWKNLKKTVLPTKNDNDIPTHFNDPDEINRHFLDVPGNNDVSASDLTYFTTNRHSDKTFGLTTVTAEQVYKAVKRIKTAAKGMDLISVDMVEMTLTRTMDIIVTIVNKSILTKTFPDDWKIAKVSPFPKKPNPSQLSDLRPVSILPCMSKIIERVVHDQLSRYLEDAGILPSLQSGFRSGRSTATALLDVVDNVLAEQEKGRSTILVLLDFSRAFDCLNVSLLLSKMTYYGIDEASVQWFGSYLSNRSQVVGLRKADGSTILSTPRPLTRGVPQGSILGPLLFILYSADILSSVEHCRYHLYADDLQLYLSCDPQNILETTRGINADLERVVQWSEKNSLLLNPGKSKFLVFGTSLQRTRTIEQLSATTIQVRNVPIERVAQARNLGLLMDGQLKFEDHIVGVVSSCFYRLKVLYRIRDYLSVEMRIKLCESLVLSTLNYCDVVYGGCLLGRSERLVQRVQNACARFCFRIPPRTHVTPYLNNADLLKMAARRRLHLATLLFGVVKRETPKYLYEKLQWSFNSYKYKVRLSVPRHRSAAFRGSFRYAASKCWNDLPPPLKRLHEKLDERTRGRVVPRLRRWRGRERERARRRDARRVPRRSLWLRRAHSDELLALLLLLPLREPWLRELDVSRRLLREREGGGSSGVGVAGAAAAPGGRGAGPPASCTCWKFAKISSIIYYTIQSPKLEEWLSCPAIVEALRPAAERNFVDLDPIFNVNLDEDYDFRAAGVTRNRFCAIYHEWILHCCGRRGGGGRRRGGRDSPLVTLCFALSLVGRRALAAARHLSASSVEFFLYGLHALFKGDFRITCARDEWVFADVALLRAVLVPAVRMALKLHQDHFMFPEEYSSCSALHGAITLHSSRLVICHEAAPAWRAHVLRGADHLLALRHVMEEGNDDYKIIMLNKRQLGFRVIKLNRECVRGLWAGQQQELVYLRNRNPERGSIQNAKQALRNIINSSCDQPIGYPIYVSPLTTSYAETSPALLTLTGGAVTAAAIRDHAKALWTRKYLLLYNGYPIYVSPLTTSYAETSPALLTLTGGAVTAAAIRDHAKALWTRQYLLLYNGYPIYVSPLTTSYAETSPALLTLTGGAVTAAAIRDHAKALWTRYCQYLLLYNGYPIYVSPLTTSYAETSPALLTLTGGAVTAAAIRDHAKALWTRIRRRCGEGCSSGEACPSAAEAGVRAPPRPASTLPSRDQTGTRGGLAGAGKPASSTLASLASLLREHSHERQDETVYGSTTDNTMERRRGAERAAGGARRERNMRARSAGKECRQPGGRSGRVRRERARPASFRLLADSTDGHAMGDAQGPTACGWDGSWRDQPRRAASAKISGHRGSPHSSLEELALAVGGLEPLGPSRPPRYFLNEGTSKDLSKPSKEIRHERESYRELTGRYIEKPENIPLKETHYSDLSNKESNLKKDAKKDGKAKEIKTKIKRSDSGKSELKMNVSVGSKVLIVEPLGVYDCINLGRRIDVQWPSEFERERGGRNYWGAWVPLAGMDGLVVHKWTPNHRDPKLRSHVDKSILLVQIDDRYVPIAENCVQDLGDEV</sequence>
<dbReference type="InterPro" id="IPR000477">
    <property type="entry name" value="RT_dom"/>
</dbReference>
<evidence type="ECO:0000256" key="10">
    <source>
        <dbReference type="SAM" id="Coils"/>
    </source>
</evidence>
<evidence type="ECO:0000256" key="7">
    <source>
        <dbReference type="ARBA" id="ARBA00022989"/>
    </source>
</evidence>
<dbReference type="Pfam" id="PF03372">
    <property type="entry name" value="Exo_endo_phos"/>
    <property type="match status" value="1"/>
</dbReference>
<feature type="region of interest" description="Disordered" evidence="11">
    <location>
        <begin position="1903"/>
        <end position="2016"/>
    </location>
</feature>
<dbReference type="GO" id="GO:0005783">
    <property type="term" value="C:endoplasmic reticulum"/>
    <property type="evidence" value="ECO:0007669"/>
    <property type="project" value="TreeGrafter"/>
</dbReference>
<dbReference type="InterPro" id="IPR007735">
    <property type="entry name" value="Pecanex_C"/>
</dbReference>
<evidence type="ECO:0000256" key="3">
    <source>
        <dbReference type="ARBA" id="ARBA00022692"/>
    </source>
</evidence>